<comment type="similarity">
    <text evidence="1">In the C-terminal section; belongs to the MsrB Met sulfoxide reductase family.</text>
</comment>
<evidence type="ECO:0000256" key="8">
    <source>
        <dbReference type="ARBA" id="ARBA00048782"/>
    </source>
</evidence>
<dbReference type="EC" id="1.8.4.11" evidence="10"/>
<evidence type="ECO:0000256" key="3">
    <source>
        <dbReference type="ARBA" id="ARBA00023002"/>
    </source>
</evidence>
<feature type="active site" description="Nucleophile" evidence="9">
    <location>
        <position position="348"/>
    </location>
</feature>
<dbReference type="PANTHER" id="PTHR10173">
    <property type="entry name" value="METHIONINE SULFOXIDE REDUCTASE"/>
    <property type="match status" value="1"/>
</dbReference>
<evidence type="ECO:0000256" key="9">
    <source>
        <dbReference type="HAMAP-Rule" id="MF_01400"/>
    </source>
</evidence>
<name>A0A3E3J556_9FIRM</name>
<dbReference type="EC" id="1.8.4.12" evidence="9"/>
<dbReference type="OrthoDB" id="4174719at2"/>
<comment type="caution">
    <text evidence="12">The sequence shown here is derived from an EMBL/GenBank/DDBJ whole genome shotgun (WGS) entry which is preliminary data.</text>
</comment>
<comment type="catalytic activity">
    <reaction evidence="8 10">
        <text>[thioredoxin]-disulfide + L-methionine + H2O = L-methionine (S)-S-oxide + [thioredoxin]-dithiol</text>
        <dbReference type="Rhea" id="RHEA:19993"/>
        <dbReference type="Rhea" id="RHEA-COMP:10698"/>
        <dbReference type="Rhea" id="RHEA-COMP:10700"/>
        <dbReference type="ChEBI" id="CHEBI:15377"/>
        <dbReference type="ChEBI" id="CHEBI:29950"/>
        <dbReference type="ChEBI" id="CHEBI:50058"/>
        <dbReference type="ChEBI" id="CHEBI:57844"/>
        <dbReference type="ChEBI" id="CHEBI:58772"/>
        <dbReference type="EC" id="1.8.4.11"/>
    </reaction>
</comment>
<evidence type="ECO:0000256" key="5">
    <source>
        <dbReference type="ARBA" id="ARBA00024679"/>
    </source>
</evidence>
<comment type="function">
    <text evidence="5 10">Has an important function as a repair enzyme for proteins that have been inactivated by oxidation. Catalyzes the reversible oxidation-reduction of methionine sulfoxide in proteins to methionine.</text>
</comment>
<dbReference type="NCBIfam" id="TIGR00401">
    <property type="entry name" value="msrA"/>
    <property type="match status" value="1"/>
</dbReference>
<dbReference type="GO" id="GO:0030091">
    <property type="term" value="P:protein repair"/>
    <property type="evidence" value="ECO:0007669"/>
    <property type="project" value="InterPro"/>
</dbReference>
<comment type="similarity">
    <text evidence="9">Belongs to the MsrB Met sulfoxide reductase family.</text>
</comment>
<dbReference type="InterPro" id="IPR036509">
    <property type="entry name" value="Met_Sox_Rdtase_MsrA_sf"/>
</dbReference>
<comment type="similarity">
    <text evidence="10">Belongs to the MsrA Met sulfoxide reductase family.</text>
</comment>
<dbReference type="AlphaFoldDB" id="A0A3E3J556"/>
<dbReference type="FunFam" id="2.170.150.20:FF:000003">
    <property type="entry name" value="Peptide methionine sulfoxide reductase MsrB"/>
    <property type="match status" value="1"/>
</dbReference>
<dbReference type="Pfam" id="PF01625">
    <property type="entry name" value="PMSR"/>
    <property type="match status" value="1"/>
</dbReference>
<dbReference type="Gene3D" id="2.170.150.20">
    <property type="entry name" value="Peptide methionine sulfoxide reductase"/>
    <property type="match status" value="1"/>
</dbReference>
<dbReference type="HAMAP" id="MF_01401">
    <property type="entry name" value="MsrA"/>
    <property type="match status" value="1"/>
</dbReference>
<evidence type="ECO:0000256" key="2">
    <source>
        <dbReference type="ARBA" id="ARBA00011017"/>
    </source>
</evidence>
<dbReference type="GO" id="GO:0033744">
    <property type="term" value="F:L-methionine:thioredoxin-disulfide S-oxidoreductase activity"/>
    <property type="evidence" value="ECO:0007669"/>
    <property type="project" value="RHEA"/>
</dbReference>
<evidence type="ECO:0000256" key="1">
    <source>
        <dbReference type="ARBA" id="ARBA00008076"/>
    </source>
</evidence>
<reference evidence="12 13" key="1">
    <citation type="submission" date="2018-08" db="EMBL/GenBank/DDBJ databases">
        <title>A genome reference for cultivated species of the human gut microbiota.</title>
        <authorList>
            <person name="Zou Y."/>
            <person name="Xue W."/>
            <person name="Luo G."/>
        </authorList>
    </citation>
    <scope>NUCLEOTIDE SEQUENCE [LARGE SCALE GENOMIC DNA]</scope>
    <source>
        <strain evidence="12 13">AF26-4BH</strain>
    </source>
</reference>
<dbReference type="GO" id="GO:0033743">
    <property type="term" value="F:peptide-methionine (R)-S-oxide reductase activity"/>
    <property type="evidence" value="ECO:0007669"/>
    <property type="project" value="UniProtKB-UniRule"/>
</dbReference>
<comment type="caution">
    <text evidence="9">Lacks conserved residue(s) required for the propagation of feature annotation.</text>
</comment>
<keyword evidence="3 9" id="KW-0560">Oxidoreductase</keyword>
<dbReference type="GO" id="GO:0008113">
    <property type="term" value="F:peptide-methionine (S)-S-oxide reductase activity"/>
    <property type="evidence" value="ECO:0007669"/>
    <property type="project" value="UniProtKB-UniRule"/>
</dbReference>
<proteinExistence type="inferred from homology"/>
<organism evidence="12 13">
    <name type="scientific">Eisenbergiella massiliensis</name>
    <dbReference type="NCBI Taxonomy" id="1720294"/>
    <lineage>
        <taxon>Bacteria</taxon>
        <taxon>Bacillati</taxon>
        <taxon>Bacillota</taxon>
        <taxon>Clostridia</taxon>
        <taxon>Lachnospirales</taxon>
        <taxon>Lachnospiraceae</taxon>
        <taxon>Eisenbergiella</taxon>
    </lineage>
</organism>
<dbReference type="GO" id="GO:0006979">
    <property type="term" value="P:response to oxidative stress"/>
    <property type="evidence" value="ECO:0007669"/>
    <property type="project" value="InterPro"/>
</dbReference>
<dbReference type="SUPFAM" id="SSF51316">
    <property type="entry name" value="Mss4-like"/>
    <property type="match status" value="1"/>
</dbReference>
<evidence type="ECO:0000313" key="12">
    <source>
        <dbReference type="EMBL" id="RGE74442.1"/>
    </source>
</evidence>
<keyword evidence="4" id="KW-0511">Multifunctional enzyme</keyword>
<dbReference type="InterPro" id="IPR002569">
    <property type="entry name" value="Met_Sox_Rdtase_MsrA_dom"/>
</dbReference>
<dbReference type="Proteomes" id="UP000261166">
    <property type="component" value="Unassembled WGS sequence"/>
</dbReference>
<dbReference type="NCBIfam" id="TIGR00357">
    <property type="entry name" value="peptide-methionine (R)-S-oxide reductase MsrB"/>
    <property type="match status" value="1"/>
</dbReference>
<accession>A0A3E3J556</accession>
<evidence type="ECO:0000313" key="13">
    <source>
        <dbReference type="Proteomes" id="UP000261166"/>
    </source>
</evidence>
<dbReference type="HAMAP" id="MF_01400">
    <property type="entry name" value="MsrB"/>
    <property type="match status" value="1"/>
</dbReference>
<dbReference type="InterPro" id="IPR028427">
    <property type="entry name" value="Met_Sox_Rdtase_MsrB"/>
</dbReference>
<dbReference type="Pfam" id="PF01641">
    <property type="entry name" value="SelR"/>
    <property type="match status" value="1"/>
</dbReference>
<feature type="active site" evidence="10">
    <location>
        <position position="70"/>
    </location>
</feature>
<gene>
    <name evidence="9 12" type="primary">msrB</name>
    <name evidence="10" type="synonym">msrA</name>
    <name evidence="12" type="ORF">DWY69_00255</name>
</gene>
<sequence>MKLKQIIVSIILFSLFLFICSAVFKGTADNLQADSALTAESEVSSMGESNMEKTEINLENLKEIYFAGGCFWGVEEYFSRIPGVYDAVSGYANGNTEPPTYEEVCSNTTGFAETVRVRYDPAVVSLRVLTGQYFKIIDPVSVNRQGNDRGTQYRTGIFYTQEKDRSSIQPVMNEIQNDYSEPLAVELAPLENFYPAEDYHQDYLQKNPGGYCHIDFSSLEDLTVRDNGTVGIRIPEKELREELTPLQYEVTRNAATERPFTGEYWDSDEPGLYVDIVTGEPLFTSADKFDSGCGWPSFTKPVEPEAITQQEDNSHGMKRIEVRSHDGDSHLGHVFEDGPAESGGLRYCINSASLRFIPLSRMEEEGYGAYIPQVLAQ</sequence>
<dbReference type="InterPro" id="IPR002579">
    <property type="entry name" value="Met_Sox_Rdtase_MsrB_dom"/>
</dbReference>
<evidence type="ECO:0000256" key="10">
    <source>
        <dbReference type="HAMAP-Rule" id="MF_01401"/>
    </source>
</evidence>
<dbReference type="GO" id="GO:0005737">
    <property type="term" value="C:cytoplasm"/>
    <property type="evidence" value="ECO:0007669"/>
    <property type="project" value="TreeGrafter"/>
</dbReference>
<dbReference type="PANTHER" id="PTHR10173:SF59">
    <property type="entry name" value="PEPTIDE METHIONINE SULFOXIDE REDUCTASE MSRA_MSRB"/>
    <property type="match status" value="1"/>
</dbReference>
<comment type="catalytic activity">
    <reaction evidence="7 9">
        <text>L-methionyl-[protein] + [thioredoxin]-disulfide + H2O = L-methionyl-(R)-S-oxide-[protein] + [thioredoxin]-dithiol</text>
        <dbReference type="Rhea" id="RHEA:24164"/>
        <dbReference type="Rhea" id="RHEA-COMP:10698"/>
        <dbReference type="Rhea" id="RHEA-COMP:10700"/>
        <dbReference type="Rhea" id="RHEA-COMP:12313"/>
        <dbReference type="Rhea" id="RHEA-COMP:12314"/>
        <dbReference type="ChEBI" id="CHEBI:15377"/>
        <dbReference type="ChEBI" id="CHEBI:16044"/>
        <dbReference type="ChEBI" id="CHEBI:29950"/>
        <dbReference type="ChEBI" id="CHEBI:45764"/>
        <dbReference type="ChEBI" id="CHEBI:50058"/>
        <dbReference type="EC" id="1.8.4.12"/>
    </reaction>
</comment>
<comment type="similarity">
    <text evidence="2">In the N-terminal section; belongs to the MsrA Met sulfoxide reductase family.</text>
</comment>
<feature type="domain" description="MsrB" evidence="11">
    <location>
        <begin position="236"/>
        <end position="359"/>
    </location>
</feature>
<evidence type="ECO:0000256" key="4">
    <source>
        <dbReference type="ARBA" id="ARBA00023268"/>
    </source>
</evidence>
<dbReference type="PROSITE" id="PS51790">
    <property type="entry name" value="MSRB"/>
    <property type="match status" value="1"/>
</dbReference>
<protein>
    <recommendedName>
        <fullName evidence="9 10">Multifunctional fusion protein</fullName>
    </recommendedName>
    <domain>
        <recommendedName>
            <fullName evidence="10">Peptide methionine sulfoxide reductase MsrA</fullName>
            <shortName evidence="10">Protein-methionine-S-oxide reductase</shortName>
            <ecNumber evidence="10">1.8.4.11</ecNumber>
        </recommendedName>
        <alternativeName>
            <fullName evidence="10">Peptide-methionine (S)-S-oxide reductase</fullName>
            <shortName evidence="10">Peptide Met(O) reductase</shortName>
        </alternativeName>
    </domain>
    <domain>
        <recommendedName>
            <fullName evidence="9">Peptide methionine sulfoxide reductase MsrB</fullName>
            <ecNumber evidence="9">1.8.4.12</ecNumber>
        </recommendedName>
        <alternativeName>
            <fullName evidence="9">Peptide-methionine (R)-S-oxide reductase</fullName>
        </alternativeName>
    </domain>
</protein>
<dbReference type="Gene3D" id="3.30.1060.10">
    <property type="entry name" value="Peptide methionine sulphoxide reductase MsrA"/>
    <property type="match status" value="1"/>
</dbReference>
<evidence type="ECO:0000256" key="7">
    <source>
        <dbReference type="ARBA" id="ARBA00048488"/>
    </source>
</evidence>
<evidence type="ECO:0000259" key="11">
    <source>
        <dbReference type="PROSITE" id="PS51790"/>
    </source>
</evidence>
<dbReference type="SUPFAM" id="SSF55068">
    <property type="entry name" value="Peptide methionine sulfoxide reductase"/>
    <property type="match status" value="1"/>
</dbReference>
<evidence type="ECO:0000256" key="6">
    <source>
        <dbReference type="ARBA" id="ARBA00047806"/>
    </source>
</evidence>
<dbReference type="InterPro" id="IPR011057">
    <property type="entry name" value="Mss4-like_sf"/>
</dbReference>
<dbReference type="EMBL" id="QVLU01000001">
    <property type="protein sequence ID" value="RGE74442.1"/>
    <property type="molecule type" value="Genomic_DNA"/>
</dbReference>
<comment type="catalytic activity">
    <reaction evidence="6 10">
        <text>L-methionyl-[protein] + [thioredoxin]-disulfide + H2O = L-methionyl-(S)-S-oxide-[protein] + [thioredoxin]-dithiol</text>
        <dbReference type="Rhea" id="RHEA:14217"/>
        <dbReference type="Rhea" id="RHEA-COMP:10698"/>
        <dbReference type="Rhea" id="RHEA-COMP:10700"/>
        <dbReference type="Rhea" id="RHEA-COMP:12313"/>
        <dbReference type="Rhea" id="RHEA-COMP:12315"/>
        <dbReference type="ChEBI" id="CHEBI:15377"/>
        <dbReference type="ChEBI" id="CHEBI:16044"/>
        <dbReference type="ChEBI" id="CHEBI:29950"/>
        <dbReference type="ChEBI" id="CHEBI:44120"/>
        <dbReference type="ChEBI" id="CHEBI:50058"/>
        <dbReference type="EC" id="1.8.4.11"/>
    </reaction>
</comment>